<organism evidence="1 2">
    <name type="scientific">Amycolatopsis japonica</name>
    <dbReference type="NCBI Taxonomy" id="208439"/>
    <lineage>
        <taxon>Bacteria</taxon>
        <taxon>Bacillati</taxon>
        <taxon>Actinomycetota</taxon>
        <taxon>Actinomycetes</taxon>
        <taxon>Pseudonocardiales</taxon>
        <taxon>Pseudonocardiaceae</taxon>
        <taxon>Amycolatopsis</taxon>
        <taxon>Amycolatopsis japonica group</taxon>
    </lineage>
</organism>
<proteinExistence type="predicted"/>
<dbReference type="Gene3D" id="3.30.429.10">
    <property type="entry name" value="Macrophage Migration Inhibitory Factor"/>
    <property type="match status" value="1"/>
</dbReference>
<gene>
    <name evidence="1" type="ORF">AJAP_22580</name>
</gene>
<name>A0A075UY45_9PSEU</name>
<keyword evidence="2" id="KW-1185">Reference proteome</keyword>
<dbReference type="HOGENOM" id="CLU_1814662_0_0_11"/>
<dbReference type="Proteomes" id="UP000028492">
    <property type="component" value="Chromosome"/>
</dbReference>
<dbReference type="AlphaFoldDB" id="A0A075UY45"/>
<evidence type="ECO:0000313" key="1">
    <source>
        <dbReference type="EMBL" id="AIG77371.1"/>
    </source>
</evidence>
<protein>
    <recommendedName>
        <fullName evidence="3">4-oxalocrotonate tautomerase domain-containing protein</fullName>
    </recommendedName>
</protein>
<evidence type="ECO:0008006" key="3">
    <source>
        <dbReference type="Google" id="ProtNLM"/>
    </source>
</evidence>
<dbReference type="EMBL" id="CP008953">
    <property type="protein sequence ID" value="AIG77371.1"/>
    <property type="molecule type" value="Genomic_DNA"/>
</dbReference>
<dbReference type="InterPro" id="IPR014347">
    <property type="entry name" value="Tautomerase/MIF_sf"/>
</dbReference>
<dbReference type="KEGG" id="aja:AJAP_22580"/>
<dbReference type="eggNOG" id="ENOG502ZERD">
    <property type="taxonomic scope" value="Bacteria"/>
</dbReference>
<sequence length="135" mass="15062">MPTITIRTTALSTTERRAIAVRLTRWFGDHDSDRKHVVVRFERTEEGTVFVGGLPVEALPHEDEGLHHASVVCCVSVGRDEAFYEELATVLADSLGMTAGTPFLYLEFRPTPKESVYFGAQGRLRRADATLRGNR</sequence>
<reference evidence="1 2" key="1">
    <citation type="journal article" date="2014" name="J. Biotechnol.">
        <title>Complete genome sequence of the actinobacterium Amycolatopsis japonica MG417-CF17(T) (=DSM 44213T) producing (S,S)-N,N'-ethylenediaminedisuccinic acid.</title>
        <authorList>
            <person name="Stegmann E."/>
            <person name="Albersmeier A."/>
            <person name="Spohn M."/>
            <person name="Gert H."/>
            <person name="Weber T."/>
            <person name="Wohlleben W."/>
            <person name="Kalinowski J."/>
            <person name="Ruckert C."/>
        </authorList>
    </citation>
    <scope>NUCLEOTIDE SEQUENCE [LARGE SCALE GENOMIC DNA]</scope>
    <source>
        <strain evidence="2">MG417-CF17 (DSM 44213)</strain>
    </source>
</reference>
<accession>A0A075UY45</accession>
<evidence type="ECO:0000313" key="2">
    <source>
        <dbReference type="Proteomes" id="UP000028492"/>
    </source>
</evidence>
<dbReference type="STRING" id="208439.AJAP_22580"/>
<dbReference type="RefSeq" id="WP_038514948.1">
    <property type="nucleotide sequence ID" value="NZ_CP008953.1"/>
</dbReference>